<evidence type="ECO:0000313" key="1">
    <source>
        <dbReference type="EMBL" id="QRC96901.1"/>
    </source>
</evidence>
<sequence length="70" mass="7558">MGIEIARSMRTKLGLQTWTIIPSSDKSVKKNFAEVSSRDLVAHRSLSPGNCSRLPGNCQACERLQAAGAI</sequence>
<evidence type="ECO:0000313" key="2">
    <source>
        <dbReference type="Proteomes" id="UP000663193"/>
    </source>
</evidence>
<accession>A0A7U2I226</accession>
<dbReference type="AlphaFoldDB" id="A0A7U2I226"/>
<gene>
    <name evidence="1" type="ORF">JI435_409750</name>
</gene>
<organism evidence="1 2">
    <name type="scientific">Phaeosphaeria nodorum (strain SN15 / ATCC MYA-4574 / FGSC 10173)</name>
    <name type="common">Glume blotch fungus</name>
    <name type="synonym">Parastagonospora nodorum</name>
    <dbReference type="NCBI Taxonomy" id="321614"/>
    <lineage>
        <taxon>Eukaryota</taxon>
        <taxon>Fungi</taxon>
        <taxon>Dikarya</taxon>
        <taxon>Ascomycota</taxon>
        <taxon>Pezizomycotina</taxon>
        <taxon>Dothideomycetes</taxon>
        <taxon>Pleosporomycetidae</taxon>
        <taxon>Pleosporales</taxon>
        <taxon>Pleosporineae</taxon>
        <taxon>Phaeosphaeriaceae</taxon>
        <taxon>Parastagonospora</taxon>
    </lineage>
</organism>
<dbReference type="Proteomes" id="UP000663193">
    <property type="component" value="Chromosome 6"/>
</dbReference>
<protein>
    <submittedName>
        <fullName evidence="1">Uncharacterized protein</fullName>
    </submittedName>
</protein>
<dbReference type="VEuPathDB" id="FungiDB:JI435_409750"/>
<dbReference type="EMBL" id="CP069028">
    <property type="protein sequence ID" value="QRC96901.1"/>
    <property type="molecule type" value="Genomic_DNA"/>
</dbReference>
<name>A0A7U2I226_PHANO</name>
<proteinExistence type="predicted"/>
<reference evidence="2" key="1">
    <citation type="journal article" date="2021" name="BMC Genomics">
        <title>Chromosome-level genome assembly and manually-curated proteome of model necrotroph Parastagonospora nodorum Sn15 reveals a genome-wide trove of candidate effector homologs, and redundancy of virulence-related functions within an accessory chromosome.</title>
        <authorList>
            <person name="Bertazzoni S."/>
            <person name="Jones D.A.B."/>
            <person name="Phan H.T."/>
            <person name="Tan K.-C."/>
            <person name="Hane J.K."/>
        </authorList>
    </citation>
    <scope>NUCLEOTIDE SEQUENCE [LARGE SCALE GENOMIC DNA]</scope>
    <source>
        <strain evidence="2">SN15 / ATCC MYA-4574 / FGSC 10173)</strain>
    </source>
</reference>
<keyword evidence="2" id="KW-1185">Reference proteome</keyword>